<evidence type="ECO:0000313" key="1">
    <source>
        <dbReference type="EMBL" id="EEH63888.1"/>
    </source>
</evidence>
<dbReference type="OrthoDB" id="8776070at2"/>
<keyword evidence="2" id="KW-1185">Reference proteome</keyword>
<dbReference type="STRING" id="525245.HMPREF0044_0907"/>
<dbReference type="eggNOG" id="COG2731">
    <property type="taxonomic scope" value="Bacteria"/>
</dbReference>
<dbReference type="Proteomes" id="UP000010301">
    <property type="component" value="Unassembled WGS sequence"/>
</dbReference>
<gene>
    <name evidence="1" type="ORF">HMPREF0044_0907</name>
</gene>
<accession>C0W029</accession>
<comment type="caution">
    <text evidence="1">The sequence shown here is derived from an EMBL/GenBank/DDBJ whole genome shotgun (WGS) entry which is preliminary data.</text>
</comment>
<proteinExistence type="predicted"/>
<sequence>MIRFSSLTDAKGLLPEHKKWNRTYEAIAASDELLTGVFYSVGDSLTWMNLPAGFQDKYLQASNRYLRLLYVKSGLVTLRFCAAADCEVLRTYSDLDDKVFLLGNATEEILEAGSFVIFEPEDATQIMAVNGEAVMLRVTVEGFSFPNK</sequence>
<dbReference type="HOGENOM" id="CLU_146670_0_0_11"/>
<protein>
    <submittedName>
        <fullName evidence="1">Putative evolved beta-galactosidase subunit beta</fullName>
    </submittedName>
</protein>
<evidence type="ECO:0000313" key="2">
    <source>
        <dbReference type="Proteomes" id="UP000010301"/>
    </source>
</evidence>
<dbReference type="EMBL" id="ACFG01000030">
    <property type="protein sequence ID" value="EEH63888.1"/>
    <property type="molecule type" value="Genomic_DNA"/>
</dbReference>
<reference evidence="1 2" key="1">
    <citation type="submission" date="2009-01" db="EMBL/GenBank/DDBJ databases">
        <authorList>
            <person name="Qin X."/>
            <person name="Bachman B."/>
            <person name="Battles P."/>
            <person name="Bell A."/>
            <person name="Bess C."/>
            <person name="Bickham C."/>
            <person name="Chaboub L."/>
            <person name="Chen D."/>
            <person name="Coyle M."/>
            <person name="Deiros D.R."/>
            <person name="Dinh H."/>
            <person name="Forbes L."/>
            <person name="Fowler G."/>
            <person name="Francisco L."/>
            <person name="Fu Q."/>
            <person name="Gubbala S."/>
            <person name="Hale W."/>
            <person name="Han Y."/>
            <person name="Hemphill L."/>
            <person name="Highlander S.K."/>
            <person name="Hirani K."/>
            <person name="Hogues M."/>
            <person name="Jackson L."/>
            <person name="Jakkamsetti A."/>
            <person name="Javaid M."/>
            <person name="Jiang H."/>
            <person name="Korchina V."/>
            <person name="Kovar C."/>
            <person name="Lara F."/>
            <person name="Lee S."/>
            <person name="Mata R."/>
            <person name="Mathew T."/>
            <person name="Moen C."/>
            <person name="Morales K."/>
            <person name="Munidasa M."/>
            <person name="Nazareth L."/>
            <person name="Ngo R."/>
            <person name="Nguyen L."/>
            <person name="Okwuonu G."/>
            <person name="Ongeri F."/>
            <person name="Patil S."/>
            <person name="Petrosino J."/>
            <person name="Pham C."/>
            <person name="Pham P."/>
            <person name="Pu L.-L."/>
            <person name="Puazo M."/>
            <person name="Raj R."/>
            <person name="Reid J."/>
            <person name="Rouhana J."/>
            <person name="Saada N."/>
            <person name="Shang Y."/>
            <person name="Simmons D."/>
            <person name="Thornton R."/>
            <person name="Warren J."/>
            <person name="Weissenberger G."/>
            <person name="Zhang J."/>
            <person name="Zhang L."/>
            <person name="Zhou C."/>
            <person name="Zhu D."/>
            <person name="Muzny D."/>
            <person name="Worley K."/>
            <person name="Gibbs R."/>
        </authorList>
    </citation>
    <scope>NUCLEOTIDE SEQUENCE [LARGE SCALE GENOMIC DNA]</scope>
    <source>
        <strain evidence="1 2">DSM 15436</strain>
    </source>
</reference>
<dbReference type="AlphaFoldDB" id="C0W029"/>
<dbReference type="RefSeq" id="WP_006546679.1">
    <property type="nucleotide sequence ID" value="NZ_DS999543.1"/>
</dbReference>
<name>C0W029_9ACTO</name>
<organism evidence="1 2">
    <name type="scientific">Gleimia coleocanis DSM 15436</name>
    <dbReference type="NCBI Taxonomy" id="525245"/>
    <lineage>
        <taxon>Bacteria</taxon>
        <taxon>Bacillati</taxon>
        <taxon>Actinomycetota</taxon>
        <taxon>Actinomycetes</taxon>
        <taxon>Actinomycetales</taxon>
        <taxon>Actinomycetaceae</taxon>
        <taxon>Gleimia</taxon>
    </lineage>
</organism>